<comment type="catalytic activity">
    <reaction evidence="15">
        <text>K(+)(in) = K(+)(out)</text>
        <dbReference type="Rhea" id="RHEA:29463"/>
        <dbReference type="ChEBI" id="CHEBI:29103"/>
    </reaction>
</comment>
<reference evidence="24 25" key="1">
    <citation type="submission" date="2014-04" db="EMBL/GenBank/DDBJ databases">
        <title>Genome evolution of avian class.</title>
        <authorList>
            <person name="Zhang G."/>
            <person name="Li C."/>
        </authorList>
    </citation>
    <scope>NUCLEOTIDE SEQUENCE [LARGE SCALE GENOMIC DNA]</scope>
    <source>
        <strain evidence="24">BGI_N322</strain>
    </source>
</reference>
<dbReference type="PANTHER" id="PTHR47735">
    <property type="entry name" value="POTASSIUM VOLTAGE-GATED CHANNEL SUBFAMILY KQT MEMBER 4"/>
    <property type="match status" value="1"/>
</dbReference>
<feature type="compositionally biased region" description="Polar residues" evidence="19">
    <location>
        <begin position="593"/>
        <end position="614"/>
    </location>
</feature>
<comment type="subcellular location">
    <subcellularLocation>
        <location evidence="1">Cell membrane</location>
        <topology evidence="1">Multi-pass membrane protein</topology>
    </subcellularLocation>
</comment>
<keyword evidence="6 20" id="KW-0812">Transmembrane</keyword>
<evidence type="ECO:0000256" key="12">
    <source>
        <dbReference type="ARBA" id="ARBA00023065"/>
    </source>
</evidence>
<dbReference type="Pfam" id="PF16642">
    <property type="entry name" value="KCNQ2_u3"/>
    <property type="match status" value="1"/>
</dbReference>
<feature type="non-terminal residue" evidence="24">
    <location>
        <position position="1"/>
    </location>
</feature>
<feature type="transmembrane region" description="Helical" evidence="20">
    <location>
        <begin position="136"/>
        <end position="155"/>
    </location>
</feature>
<evidence type="ECO:0000256" key="1">
    <source>
        <dbReference type="ARBA" id="ARBA00004651"/>
    </source>
</evidence>
<dbReference type="PRINTS" id="PR00169">
    <property type="entry name" value="KCHANNEL"/>
</dbReference>
<evidence type="ECO:0000256" key="18">
    <source>
        <dbReference type="ARBA" id="ARBA00044691"/>
    </source>
</evidence>
<evidence type="ECO:0000256" key="5">
    <source>
        <dbReference type="ARBA" id="ARBA00022553"/>
    </source>
</evidence>
<feature type="region of interest" description="Disordered" evidence="19">
    <location>
        <begin position="464"/>
        <end position="505"/>
    </location>
</feature>
<keyword evidence="9" id="KW-0851">Voltage-gated channel</keyword>
<evidence type="ECO:0000256" key="13">
    <source>
        <dbReference type="ARBA" id="ARBA00023136"/>
    </source>
</evidence>
<evidence type="ECO:0000313" key="24">
    <source>
        <dbReference type="EMBL" id="KFP62987.1"/>
    </source>
</evidence>
<dbReference type="FunFam" id="1.20.120.350:FF:000017">
    <property type="entry name" value="potassium voltage-gated channel subfamily KQT member 1"/>
    <property type="match status" value="1"/>
</dbReference>
<keyword evidence="5" id="KW-0597">Phosphoprotein</keyword>
<accession>A0A091LX95</accession>
<dbReference type="EMBL" id="KK510683">
    <property type="protein sequence ID" value="KFP62987.1"/>
    <property type="molecule type" value="Genomic_DNA"/>
</dbReference>
<gene>
    <name evidence="24" type="ORF">N322_02100</name>
</gene>
<evidence type="ECO:0000256" key="20">
    <source>
        <dbReference type="SAM" id="Phobius"/>
    </source>
</evidence>
<keyword evidence="13 20" id="KW-0472">Membrane</keyword>
<proteinExistence type="predicted"/>
<evidence type="ECO:0000256" key="9">
    <source>
        <dbReference type="ARBA" id="ARBA00022882"/>
    </source>
</evidence>
<dbReference type="AlphaFoldDB" id="A0A091LX95"/>
<feature type="region of interest" description="Disordered" evidence="19">
    <location>
        <begin position="296"/>
        <end position="339"/>
    </location>
</feature>
<keyword evidence="11 20" id="KW-1133">Transmembrane helix</keyword>
<evidence type="ECO:0000256" key="17">
    <source>
        <dbReference type="ARBA" id="ARBA00044657"/>
    </source>
</evidence>
<sequence length="749" mass="83494">YSFLLVFSCLVLSVFSTIDEYQNSSEGALYILEIVTIVVFGVEYFVRIWAAGCCCRYRGWRGRLKFARKPFCVIDIMVLIASIAVLAAGSQGNVFATSALRSLRFLQILRMIRMDRRGGTWKLLGSVVYAHSKELITAWYIGFLCLILASFLVYLAEKGENEHFDTYADALWWGLITLTTIGYGDKYPQTWNGRLLAATFTLIGVSFFALPAGILGSGFALKVQEQHRQKHFEKRRNPAAGLIQAAWRFYATNLSRTDLHSTWQYYERTVTVPMYRLSSLSHSAFQKVSLKDRVFSSPRGAGTKGKGSPQAQGIRRSPSADQSIEDSPSKVPKSWSFGDRSRARQAFRIKGAASRQNSEEASLPGEDIPDENKSCNCEFVTEDLTPGLKVSIRAVCIMRFLVSKRKFKESLRPYDVMDVIEQYSAGHLDMLSRIKNLQARQETPLFASFIHCFLIDMIVGPPPPSTPRHKKYPTKGPMYSSKESPQYLPRKGPAEGELPEDPSMMGRLGKVEKQVQSMEKKLDFLVNIYMQRMGIPPTETEAYFGSKEPDPAPPYHSPEDSREHIDKNGCIIKIIRSTSSMGQKNFSAPPAPTNTCPPSTSCQQQVYQRQSHGSSPVGDPGSLVRIPPPPSHERSLSAYSGGHRASAEYLRNEDITTKHHESAMRDSDTSISIPSVDHEELERSFSGFSISQSKENLDILNNGCYAAVAKIRPYIAEGESDTDSDLCTPCGPPPRSATGEGPFSDMGWS</sequence>
<evidence type="ECO:0000256" key="7">
    <source>
        <dbReference type="ARBA" id="ARBA00022826"/>
    </source>
</evidence>
<name>A0A091LX95_CARIC</name>
<evidence type="ECO:0000256" key="8">
    <source>
        <dbReference type="ARBA" id="ARBA00022843"/>
    </source>
</evidence>
<evidence type="ECO:0000256" key="14">
    <source>
        <dbReference type="ARBA" id="ARBA00023303"/>
    </source>
</evidence>
<keyword evidence="2" id="KW-0813">Transport</keyword>
<feature type="transmembrane region" description="Helical" evidence="20">
    <location>
        <begin position="196"/>
        <end position="221"/>
    </location>
</feature>
<dbReference type="Pfam" id="PF03520">
    <property type="entry name" value="KCNQ_channel"/>
    <property type="match status" value="1"/>
</dbReference>
<dbReference type="Proteomes" id="UP000054116">
    <property type="component" value="Unassembled WGS sequence"/>
</dbReference>
<evidence type="ECO:0000256" key="6">
    <source>
        <dbReference type="ARBA" id="ARBA00022692"/>
    </source>
</evidence>
<evidence type="ECO:0000256" key="4">
    <source>
        <dbReference type="ARBA" id="ARBA00022538"/>
    </source>
</evidence>
<feature type="region of interest" description="Disordered" evidence="19">
    <location>
        <begin position="718"/>
        <end position="749"/>
    </location>
</feature>
<feature type="region of interest" description="Disordered" evidence="19">
    <location>
        <begin position="582"/>
        <end position="641"/>
    </location>
</feature>
<dbReference type="InterPro" id="IPR003937">
    <property type="entry name" value="K_chnl_volt-dep_KCNQ"/>
</dbReference>
<keyword evidence="7" id="KW-0631">Potassium channel</keyword>
<feature type="transmembrane region" description="Helical" evidence="20">
    <location>
        <begin position="71"/>
        <end position="90"/>
    </location>
</feature>
<feature type="compositionally biased region" description="Basic and acidic residues" evidence="19">
    <location>
        <begin position="557"/>
        <end position="566"/>
    </location>
</feature>
<dbReference type="Gene3D" id="6.10.140.1910">
    <property type="match status" value="2"/>
</dbReference>
<feature type="transmembrane region" description="Helical" evidence="20">
    <location>
        <begin position="27"/>
        <end position="50"/>
    </location>
</feature>
<evidence type="ECO:0000259" key="23">
    <source>
        <dbReference type="Pfam" id="PF03520"/>
    </source>
</evidence>
<dbReference type="InterPro" id="IPR005821">
    <property type="entry name" value="Ion_trans_dom"/>
</dbReference>
<evidence type="ECO:0000256" key="10">
    <source>
        <dbReference type="ARBA" id="ARBA00022958"/>
    </source>
</evidence>
<dbReference type="Pfam" id="PF11956">
    <property type="entry name" value="KCNQC3-Ank-G_bd"/>
    <property type="match status" value="1"/>
</dbReference>
<comment type="catalytic activity">
    <reaction evidence="18">
        <text>Cs(+)(in) = Cs(+)(out)</text>
        <dbReference type="Rhea" id="RHEA:78555"/>
        <dbReference type="ChEBI" id="CHEBI:49547"/>
    </reaction>
</comment>
<comment type="catalytic activity">
    <reaction evidence="16">
        <text>Na(+)(in) = Na(+)(out)</text>
        <dbReference type="Rhea" id="RHEA:34963"/>
        <dbReference type="ChEBI" id="CHEBI:29101"/>
    </reaction>
</comment>
<dbReference type="InterPro" id="IPR013821">
    <property type="entry name" value="K_chnl_volt-dep_KCNQ_C"/>
</dbReference>
<evidence type="ECO:0000256" key="11">
    <source>
        <dbReference type="ARBA" id="ARBA00022989"/>
    </source>
</evidence>
<feature type="domain" description="Potassium channel voltage dependent KCNQ C-terminal" evidence="23">
    <location>
        <begin position="317"/>
        <end position="534"/>
    </location>
</feature>
<dbReference type="InterPro" id="IPR003947">
    <property type="entry name" value="K_chnl_volt-dep_KCNQ2"/>
</dbReference>
<evidence type="ECO:0000256" key="3">
    <source>
        <dbReference type="ARBA" id="ARBA00022475"/>
    </source>
</evidence>
<feature type="chain" id="PRO_5001878297" evidence="21">
    <location>
        <begin position="17"/>
        <end position="749"/>
    </location>
</feature>
<dbReference type="GO" id="GO:0008076">
    <property type="term" value="C:voltage-gated potassium channel complex"/>
    <property type="evidence" value="ECO:0007669"/>
    <property type="project" value="UniProtKB-ARBA"/>
</dbReference>
<keyword evidence="14" id="KW-0407">Ion channel</keyword>
<feature type="domain" description="Ion transport" evidence="22">
    <location>
        <begin position="3"/>
        <end position="225"/>
    </location>
</feature>
<dbReference type="PRINTS" id="PR01461">
    <property type="entry name" value="KCNQ2CHANNEL"/>
</dbReference>
<keyword evidence="3" id="KW-1003">Cell membrane</keyword>
<evidence type="ECO:0000256" key="2">
    <source>
        <dbReference type="ARBA" id="ARBA00022448"/>
    </source>
</evidence>
<feature type="signal peptide" evidence="21">
    <location>
        <begin position="1"/>
        <end position="16"/>
    </location>
</feature>
<keyword evidence="12" id="KW-0406">Ion transport</keyword>
<dbReference type="GO" id="GO:0005249">
    <property type="term" value="F:voltage-gated potassium channel activity"/>
    <property type="evidence" value="ECO:0007669"/>
    <property type="project" value="InterPro"/>
</dbReference>
<evidence type="ECO:0000256" key="16">
    <source>
        <dbReference type="ARBA" id="ARBA00036239"/>
    </source>
</evidence>
<feature type="region of interest" description="Disordered" evidence="19">
    <location>
        <begin position="539"/>
        <end position="566"/>
    </location>
</feature>
<evidence type="ECO:0000313" key="25">
    <source>
        <dbReference type="Proteomes" id="UP000054116"/>
    </source>
</evidence>
<dbReference type="Pfam" id="PF00520">
    <property type="entry name" value="Ion_trans"/>
    <property type="match status" value="1"/>
</dbReference>
<keyword evidence="8" id="KW-0832">Ubl conjugation</keyword>
<keyword evidence="25" id="KW-1185">Reference proteome</keyword>
<evidence type="ECO:0000256" key="21">
    <source>
        <dbReference type="SAM" id="SignalP"/>
    </source>
</evidence>
<keyword evidence="10" id="KW-0630">Potassium</keyword>
<keyword evidence="4" id="KW-0633">Potassium transport</keyword>
<organism evidence="24 25">
    <name type="scientific">Cariama cristata</name>
    <name type="common">Red-legged seriema</name>
    <dbReference type="NCBI Taxonomy" id="54380"/>
    <lineage>
        <taxon>Eukaryota</taxon>
        <taxon>Metazoa</taxon>
        <taxon>Chordata</taxon>
        <taxon>Craniata</taxon>
        <taxon>Vertebrata</taxon>
        <taxon>Euteleostomi</taxon>
        <taxon>Archelosauria</taxon>
        <taxon>Archosauria</taxon>
        <taxon>Dinosauria</taxon>
        <taxon>Saurischia</taxon>
        <taxon>Theropoda</taxon>
        <taxon>Coelurosauria</taxon>
        <taxon>Aves</taxon>
        <taxon>Neognathae</taxon>
        <taxon>Neoaves</taxon>
        <taxon>Telluraves</taxon>
        <taxon>Australaves</taxon>
        <taxon>Cariamiformes</taxon>
        <taxon>Cariamidae</taxon>
        <taxon>Cariama</taxon>
    </lineage>
</organism>
<feature type="non-terminal residue" evidence="24">
    <location>
        <position position="749"/>
    </location>
</feature>
<dbReference type="Gene3D" id="1.10.287.70">
    <property type="match status" value="1"/>
</dbReference>
<dbReference type="PANTHER" id="PTHR47735:SF4">
    <property type="entry name" value="POTASSIUM VOLTAGE-GATED CHANNEL SUBFAMILY KQT MEMBER 2"/>
    <property type="match status" value="1"/>
</dbReference>
<evidence type="ECO:0000259" key="22">
    <source>
        <dbReference type="Pfam" id="PF00520"/>
    </source>
</evidence>
<dbReference type="FunFam" id="1.10.287.70:FF:000016">
    <property type="entry name" value="Putative potassium voltage-gated channel subfamily KQT member 2"/>
    <property type="match status" value="1"/>
</dbReference>
<comment type="catalytic activity">
    <reaction evidence="17">
        <text>Rb(+)(in) = Rb(+)(out)</text>
        <dbReference type="Rhea" id="RHEA:78547"/>
        <dbReference type="ChEBI" id="CHEBI:49847"/>
    </reaction>
</comment>
<evidence type="ECO:0000256" key="15">
    <source>
        <dbReference type="ARBA" id="ARBA00034430"/>
    </source>
</evidence>
<dbReference type="PRINTS" id="PR01459">
    <property type="entry name" value="KCNQCHANNEL"/>
</dbReference>
<evidence type="ECO:0000256" key="19">
    <source>
        <dbReference type="SAM" id="MobiDB-lite"/>
    </source>
</evidence>
<keyword evidence="21" id="KW-0732">Signal</keyword>
<dbReference type="SUPFAM" id="SSF81324">
    <property type="entry name" value="Voltage-gated potassium channels"/>
    <property type="match status" value="1"/>
</dbReference>
<dbReference type="InterPro" id="IPR020969">
    <property type="entry name" value="Ankyrin-G_BS"/>
</dbReference>
<protein>
    <submittedName>
        <fullName evidence="24">Potassium voltage-gated channel subfamily KQT member 2</fullName>
    </submittedName>
</protein>